<dbReference type="InterPro" id="IPR016195">
    <property type="entry name" value="Pol/histidinol_Pase-like"/>
</dbReference>
<feature type="compositionally biased region" description="Low complexity" evidence="1">
    <location>
        <begin position="287"/>
        <end position="300"/>
    </location>
</feature>
<dbReference type="SUPFAM" id="SSF89550">
    <property type="entry name" value="PHP domain-like"/>
    <property type="match status" value="1"/>
</dbReference>
<dbReference type="GO" id="GO:0035312">
    <property type="term" value="F:5'-3' DNA exonuclease activity"/>
    <property type="evidence" value="ECO:0007669"/>
    <property type="project" value="TreeGrafter"/>
</dbReference>
<evidence type="ECO:0000256" key="1">
    <source>
        <dbReference type="SAM" id="MobiDB-lite"/>
    </source>
</evidence>
<evidence type="ECO:0000313" key="4">
    <source>
        <dbReference type="Proteomes" id="UP000483004"/>
    </source>
</evidence>
<reference evidence="3 4" key="1">
    <citation type="submission" date="2019-09" db="EMBL/GenBank/DDBJ databases">
        <title>Actinomadura physcomitrii sp. nov., a novel actinomycete isolated from moss [Physcomitrium sphaericum (Ludw) Fuernr].</title>
        <authorList>
            <person name="Liu C."/>
            <person name="Zhuang X."/>
        </authorList>
    </citation>
    <scope>NUCLEOTIDE SEQUENCE [LARGE SCALE GENOMIC DNA]</scope>
    <source>
        <strain evidence="3 4">CYP1-1B</strain>
    </source>
</reference>
<dbReference type="OrthoDB" id="9804333at2"/>
<dbReference type="CDD" id="cd07438">
    <property type="entry name" value="PHP_HisPPase_AMP"/>
    <property type="match status" value="1"/>
</dbReference>
<dbReference type="InterPro" id="IPR004013">
    <property type="entry name" value="PHP_dom"/>
</dbReference>
<sequence length="309" mass="32113">MRIDLHSHSDASDGTRPPSEVVRRARANGVDVLALTDHDTVAGWDEAAAALPDGLTLVPGVELSCKQDGRSLHLLGYLFDPSEPVLAAELARIRDDRVIRARTMVERLRELGADVTWERVRELARGEAVGRPHIAQAMVEAGVVASPDEAFTLDWIAEGGRAHADRYALDPRRAVRLVRVAGGVCVLAHPRTRRGGYVFSDEVIAGLAAAGLAGIEVDHPDQDAGERAALRGLARDLGLAATGSSDDHGALTGDRLGAETTAPDAYAALVAASTGTGVVSSGAEAVSSGADAVSSGADAVRPGPVPEAR</sequence>
<dbReference type="Proteomes" id="UP000483004">
    <property type="component" value="Unassembled WGS sequence"/>
</dbReference>
<dbReference type="InterPro" id="IPR003141">
    <property type="entry name" value="Pol/His_phosphatase_N"/>
</dbReference>
<evidence type="ECO:0000313" key="3">
    <source>
        <dbReference type="EMBL" id="KAB2364300.1"/>
    </source>
</evidence>
<gene>
    <name evidence="3" type="ORF">F9B16_41910</name>
</gene>
<comment type="caution">
    <text evidence="3">The sequence shown here is derived from an EMBL/GenBank/DDBJ whole genome shotgun (WGS) entry which is preliminary data.</text>
</comment>
<evidence type="ECO:0000259" key="2">
    <source>
        <dbReference type="SMART" id="SM00481"/>
    </source>
</evidence>
<organism evidence="3 4">
    <name type="scientific">Actinomadura montaniterrae</name>
    <dbReference type="NCBI Taxonomy" id="1803903"/>
    <lineage>
        <taxon>Bacteria</taxon>
        <taxon>Bacillati</taxon>
        <taxon>Actinomycetota</taxon>
        <taxon>Actinomycetes</taxon>
        <taxon>Streptosporangiales</taxon>
        <taxon>Thermomonosporaceae</taxon>
        <taxon>Actinomadura</taxon>
    </lineage>
</organism>
<dbReference type="AlphaFoldDB" id="A0A6L3VF13"/>
<proteinExistence type="predicted"/>
<dbReference type="Gene3D" id="3.20.20.140">
    <property type="entry name" value="Metal-dependent hydrolases"/>
    <property type="match status" value="1"/>
</dbReference>
<feature type="region of interest" description="Disordered" evidence="1">
    <location>
        <begin position="287"/>
        <end position="309"/>
    </location>
</feature>
<dbReference type="Pfam" id="PF02811">
    <property type="entry name" value="PHP"/>
    <property type="match status" value="1"/>
</dbReference>
<dbReference type="SMART" id="SM00481">
    <property type="entry name" value="POLIIIAc"/>
    <property type="match status" value="1"/>
</dbReference>
<dbReference type="EMBL" id="WBMR01000224">
    <property type="protein sequence ID" value="KAB2364300.1"/>
    <property type="molecule type" value="Genomic_DNA"/>
</dbReference>
<dbReference type="InterPro" id="IPR052018">
    <property type="entry name" value="PHP_domain"/>
</dbReference>
<keyword evidence="4" id="KW-1185">Reference proteome</keyword>
<dbReference type="PANTHER" id="PTHR42924">
    <property type="entry name" value="EXONUCLEASE"/>
    <property type="match status" value="1"/>
</dbReference>
<dbReference type="Gene3D" id="1.10.150.650">
    <property type="match status" value="1"/>
</dbReference>
<dbReference type="GO" id="GO:0004534">
    <property type="term" value="F:5'-3' RNA exonuclease activity"/>
    <property type="evidence" value="ECO:0007669"/>
    <property type="project" value="TreeGrafter"/>
</dbReference>
<feature type="domain" description="Polymerase/histidinol phosphatase N-terminal" evidence="2">
    <location>
        <begin position="3"/>
        <end position="67"/>
    </location>
</feature>
<dbReference type="PANTHER" id="PTHR42924:SF3">
    <property type="entry name" value="POLYMERASE_HISTIDINOL PHOSPHATASE N-TERMINAL DOMAIN-CONTAINING PROTEIN"/>
    <property type="match status" value="1"/>
</dbReference>
<dbReference type="RefSeq" id="WP_151545826.1">
    <property type="nucleotide sequence ID" value="NZ_WBMR01000224.1"/>
</dbReference>
<accession>A0A6L3VF13</accession>
<feature type="region of interest" description="Disordered" evidence="1">
    <location>
        <begin position="1"/>
        <end position="20"/>
    </location>
</feature>
<name>A0A6L3VF13_9ACTN</name>
<feature type="compositionally biased region" description="Basic and acidic residues" evidence="1">
    <location>
        <begin position="1"/>
        <end position="13"/>
    </location>
</feature>
<protein>
    <submittedName>
        <fullName evidence="3">PHP domain-containing protein</fullName>
    </submittedName>
</protein>